<protein>
    <recommendedName>
        <fullName evidence="1">Putative DNA-binding domain-containing protein</fullName>
    </recommendedName>
</protein>
<sequence length="251" mass="27815">MTRDLDHRPVAAAIRDAAQPIPASLAPGNCRTLPQRFAVYRNNFVVGLRQALADRFPTVRQLVGDDFFNATAHAYIDEEPPLSPIVAEYGNTFPDFLEHFPPAHQVPYLHEVARLESTYHQVLHAADEAVLSPDDFARMGDSLGARTFRFVQSCRLLSFRYAAIRIWQSHRDGNGMSGVSPDGPEFGMVTRPDQDVSIQSLDPATYLVLSALTEGATLNEAFARTVETGREPDLEIVLGRLVRGGIVEKEE</sequence>
<keyword evidence="3" id="KW-1185">Reference proteome</keyword>
<dbReference type="RefSeq" id="WP_169627075.1">
    <property type="nucleotide sequence ID" value="NZ_JABBNT010000008.1"/>
</dbReference>
<accession>A0A7Y0E3P0</accession>
<evidence type="ECO:0000259" key="1">
    <source>
        <dbReference type="Pfam" id="PF09836"/>
    </source>
</evidence>
<comment type="caution">
    <text evidence="2">The sequence shown here is derived from an EMBL/GenBank/DDBJ whole genome shotgun (WGS) entry which is preliminary data.</text>
</comment>
<dbReference type="Proteomes" id="UP000539372">
    <property type="component" value="Unassembled WGS sequence"/>
</dbReference>
<dbReference type="Pfam" id="PF09836">
    <property type="entry name" value="DUF2063"/>
    <property type="match status" value="1"/>
</dbReference>
<dbReference type="InterPro" id="IPR044922">
    <property type="entry name" value="DUF2063_N_sf"/>
</dbReference>
<feature type="domain" description="Putative DNA-binding" evidence="1">
    <location>
        <begin position="11"/>
        <end position="97"/>
    </location>
</feature>
<proteinExistence type="predicted"/>
<dbReference type="AlphaFoldDB" id="A0A7Y0E3P0"/>
<gene>
    <name evidence="2" type="ORF">HH303_19485</name>
</gene>
<dbReference type="InterPro" id="IPR018640">
    <property type="entry name" value="DUF2063"/>
</dbReference>
<evidence type="ECO:0000313" key="3">
    <source>
        <dbReference type="Proteomes" id="UP000539372"/>
    </source>
</evidence>
<name>A0A7Y0E3P0_9PROT</name>
<dbReference type="EMBL" id="JABBNT010000008">
    <property type="protein sequence ID" value="NMM46682.1"/>
    <property type="molecule type" value="Genomic_DNA"/>
</dbReference>
<evidence type="ECO:0000313" key="2">
    <source>
        <dbReference type="EMBL" id="NMM46682.1"/>
    </source>
</evidence>
<dbReference type="Gene3D" id="1.10.150.690">
    <property type="entry name" value="DUF2063"/>
    <property type="match status" value="1"/>
</dbReference>
<reference evidence="2 3" key="1">
    <citation type="submission" date="2020-04" db="EMBL/GenBank/DDBJ databases">
        <title>Rhodospirillaceae bacterium KN72 isolated from deep sea.</title>
        <authorList>
            <person name="Zhang D.-C."/>
        </authorList>
    </citation>
    <scope>NUCLEOTIDE SEQUENCE [LARGE SCALE GENOMIC DNA]</scope>
    <source>
        <strain evidence="2 3">KN72</strain>
    </source>
</reference>
<organism evidence="2 3">
    <name type="scientific">Pacificispira spongiicola</name>
    <dbReference type="NCBI Taxonomy" id="2729598"/>
    <lineage>
        <taxon>Bacteria</taxon>
        <taxon>Pseudomonadati</taxon>
        <taxon>Pseudomonadota</taxon>
        <taxon>Alphaproteobacteria</taxon>
        <taxon>Rhodospirillales</taxon>
        <taxon>Rhodospirillaceae</taxon>
        <taxon>Pacificispira</taxon>
    </lineage>
</organism>